<accession>A0A2M4D986</accession>
<sequence length="73" mass="7832">MVSLRGRRKADGRVGGTSSPLAGLVAAVPGVRSGASVIREPVCWRTCFQRHRAPGHYPSYTAPRPRGVWCGSK</sequence>
<organism evidence="2">
    <name type="scientific">Anopheles darlingi</name>
    <name type="common">Mosquito</name>
    <dbReference type="NCBI Taxonomy" id="43151"/>
    <lineage>
        <taxon>Eukaryota</taxon>
        <taxon>Metazoa</taxon>
        <taxon>Ecdysozoa</taxon>
        <taxon>Arthropoda</taxon>
        <taxon>Hexapoda</taxon>
        <taxon>Insecta</taxon>
        <taxon>Pterygota</taxon>
        <taxon>Neoptera</taxon>
        <taxon>Endopterygota</taxon>
        <taxon>Diptera</taxon>
        <taxon>Nematocera</taxon>
        <taxon>Culicoidea</taxon>
        <taxon>Culicidae</taxon>
        <taxon>Anophelinae</taxon>
        <taxon>Anopheles</taxon>
    </lineage>
</organism>
<dbReference type="AlphaFoldDB" id="A0A2M4D986"/>
<feature type="compositionally biased region" description="Basic residues" evidence="1">
    <location>
        <begin position="1"/>
        <end position="10"/>
    </location>
</feature>
<proteinExistence type="predicted"/>
<reference evidence="2" key="1">
    <citation type="submission" date="2018-01" db="EMBL/GenBank/DDBJ databases">
        <title>An insight into the sialome of Amazonian anophelines.</title>
        <authorList>
            <person name="Ribeiro J.M."/>
            <person name="Scarpassa V."/>
            <person name="Calvo E."/>
        </authorList>
    </citation>
    <scope>NUCLEOTIDE SEQUENCE</scope>
</reference>
<protein>
    <submittedName>
        <fullName evidence="2">Putative secreted protein</fullName>
    </submittedName>
</protein>
<evidence type="ECO:0000256" key="1">
    <source>
        <dbReference type="SAM" id="MobiDB-lite"/>
    </source>
</evidence>
<evidence type="ECO:0000313" key="2">
    <source>
        <dbReference type="EMBL" id="MBW74143.1"/>
    </source>
</evidence>
<dbReference type="EMBL" id="GGFL01009965">
    <property type="protein sequence ID" value="MBW74143.1"/>
    <property type="molecule type" value="Transcribed_RNA"/>
</dbReference>
<name>A0A2M4D986_ANODA</name>
<feature type="region of interest" description="Disordered" evidence="1">
    <location>
        <begin position="1"/>
        <end position="20"/>
    </location>
</feature>